<keyword evidence="2" id="KW-1185">Reference proteome</keyword>
<evidence type="ECO:0000313" key="1">
    <source>
        <dbReference type="EMBL" id="KAH7959463.1"/>
    </source>
</evidence>
<gene>
    <name evidence="1" type="ORF">HPB49_011321</name>
</gene>
<reference evidence="1" key="1">
    <citation type="submission" date="2020-05" db="EMBL/GenBank/DDBJ databases">
        <title>Large-scale comparative analyses of tick genomes elucidate their genetic diversity and vector capacities.</title>
        <authorList>
            <person name="Jia N."/>
            <person name="Wang J."/>
            <person name="Shi W."/>
            <person name="Du L."/>
            <person name="Sun Y."/>
            <person name="Zhan W."/>
            <person name="Jiang J."/>
            <person name="Wang Q."/>
            <person name="Zhang B."/>
            <person name="Ji P."/>
            <person name="Sakyi L.B."/>
            <person name="Cui X."/>
            <person name="Yuan T."/>
            <person name="Jiang B."/>
            <person name="Yang W."/>
            <person name="Lam T.T.-Y."/>
            <person name="Chang Q."/>
            <person name="Ding S."/>
            <person name="Wang X."/>
            <person name="Zhu J."/>
            <person name="Ruan X."/>
            <person name="Zhao L."/>
            <person name="Wei J."/>
            <person name="Que T."/>
            <person name="Du C."/>
            <person name="Cheng J."/>
            <person name="Dai P."/>
            <person name="Han X."/>
            <person name="Huang E."/>
            <person name="Gao Y."/>
            <person name="Liu J."/>
            <person name="Shao H."/>
            <person name="Ye R."/>
            <person name="Li L."/>
            <person name="Wei W."/>
            <person name="Wang X."/>
            <person name="Wang C."/>
            <person name="Yang T."/>
            <person name="Huo Q."/>
            <person name="Li W."/>
            <person name="Guo W."/>
            <person name="Chen H."/>
            <person name="Zhou L."/>
            <person name="Ni X."/>
            <person name="Tian J."/>
            <person name="Zhou Y."/>
            <person name="Sheng Y."/>
            <person name="Liu T."/>
            <person name="Pan Y."/>
            <person name="Xia L."/>
            <person name="Li J."/>
            <person name="Zhao F."/>
            <person name="Cao W."/>
        </authorList>
    </citation>
    <scope>NUCLEOTIDE SEQUENCE</scope>
    <source>
        <strain evidence="1">Dsil-2018</strain>
    </source>
</reference>
<name>A0ACB8D505_DERSI</name>
<protein>
    <submittedName>
        <fullName evidence="1">Uncharacterized protein</fullName>
    </submittedName>
</protein>
<evidence type="ECO:0000313" key="2">
    <source>
        <dbReference type="Proteomes" id="UP000821865"/>
    </source>
</evidence>
<proteinExistence type="predicted"/>
<comment type="caution">
    <text evidence="1">The sequence shown here is derived from an EMBL/GenBank/DDBJ whole genome shotgun (WGS) entry which is preliminary data.</text>
</comment>
<organism evidence="1 2">
    <name type="scientific">Dermacentor silvarum</name>
    <name type="common">Tick</name>
    <dbReference type="NCBI Taxonomy" id="543639"/>
    <lineage>
        <taxon>Eukaryota</taxon>
        <taxon>Metazoa</taxon>
        <taxon>Ecdysozoa</taxon>
        <taxon>Arthropoda</taxon>
        <taxon>Chelicerata</taxon>
        <taxon>Arachnida</taxon>
        <taxon>Acari</taxon>
        <taxon>Parasitiformes</taxon>
        <taxon>Ixodida</taxon>
        <taxon>Ixodoidea</taxon>
        <taxon>Ixodidae</taxon>
        <taxon>Rhipicephalinae</taxon>
        <taxon>Dermacentor</taxon>
    </lineage>
</organism>
<sequence>MVEESAVEDPSHTFNTPQPSQRSFACGAVVVFGTMMAIIVLLLLFDESPQQRIKTEPFCCLDVVNRVFSGANLSIDPCRSIFGHTCYAYVATRDDDYREPPRPNTDPVDGIPITEAGRAVIAYYRACVLSTGNSSPGAASASALLDVTDPPVIASLTPQALVALIVDLSLQYGLPSIFEFKIGGAMGSRPYFNVSVASPNALASKHSPTFVKTLKADALKVVNEYFLSKISTQEMNEFLEDIEKSRAEVAERYLGSLTDLTPNVTAGQWREILNKLRVSDLANATVFLQVTKEKFADSLKPEKRLHALVSALVSASVQLALSAFIEASSTDARTQACRHRAKELIPLLILDRIGNSPTRSQNAAIRTAYHMIAGAVRNKARVGMTKDDSKKLQETLKEMTVLLPSEVVPGDLAIPTMTSEYAHAELVTRAYLLSAWRHQTFTLGISQDALGGFQENHVTIGGGKVTIPTLVYPLITLGQVTDPVVLMPTVGVYLADALWDFVFTSTWSPESNATLTAYRECIEKNSRSLIEWPSDLLWLSVESSLEASKGVDWDTLVDTAGTWNTTRGQLFYMTFVHYLLCRTPHSRYPTFGIDVDVFMSAFEDFYRSFRCNTTVSKITGATCSLHL</sequence>
<accession>A0ACB8D505</accession>
<dbReference type="Proteomes" id="UP000821865">
    <property type="component" value="Chromosome 3"/>
</dbReference>
<dbReference type="EMBL" id="CM023472">
    <property type="protein sequence ID" value="KAH7959463.1"/>
    <property type="molecule type" value="Genomic_DNA"/>
</dbReference>